<feature type="region of interest" description="Disordered" evidence="1">
    <location>
        <begin position="63"/>
        <end position="86"/>
    </location>
</feature>
<evidence type="ECO:0000256" key="1">
    <source>
        <dbReference type="SAM" id="MobiDB-lite"/>
    </source>
</evidence>
<evidence type="ECO:0000313" key="3">
    <source>
        <dbReference type="Proteomes" id="UP000274131"/>
    </source>
</evidence>
<dbReference type="Proteomes" id="UP000274131">
    <property type="component" value="Unassembled WGS sequence"/>
</dbReference>
<dbReference type="AlphaFoldDB" id="A0A0N4VHQ7"/>
<accession>A0A0N4VHQ7</accession>
<name>A0A0N4VHQ7_ENTVE</name>
<organism evidence="4">
    <name type="scientific">Enterobius vermicularis</name>
    <name type="common">Human pinworm</name>
    <dbReference type="NCBI Taxonomy" id="51028"/>
    <lineage>
        <taxon>Eukaryota</taxon>
        <taxon>Metazoa</taxon>
        <taxon>Ecdysozoa</taxon>
        <taxon>Nematoda</taxon>
        <taxon>Chromadorea</taxon>
        <taxon>Rhabditida</taxon>
        <taxon>Spirurina</taxon>
        <taxon>Oxyuridomorpha</taxon>
        <taxon>Oxyuroidea</taxon>
        <taxon>Oxyuridae</taxon>
        <taxon>Enterobius</taxon>
    </lineage>
</organism>
<dbReference type="WBParaSite" id="EVEC_0001035801-mRNA-1">
    <property type="protein sequence ID" value="EVEC_0001035801-mRNA-1"/>
    <property type="gene ID" value="EVEC_0001035801"/>
</dbReference>
<proteinExistence type="predicted"/>
<dbReference type="STRING" id="51028.A0A0N4VHQ7"/>
<evidence type="ECO:0000313" key="2">
    <source>
        <dbReference type="EMBL" id="VDD94952.1"/>
    </source>
</evidence>
<reference evidence="4" key="1">
    <citation type="submission" date="2017-02" db="UniProtKB">
        <authorList>
            <consortium name="WormBaseParasite"/>
        </authorList>
    </citation>
    <scope>IDENTIFICATION</scope>
</reference>
<gene>
    <name evidence="2" type="ORF">EVEC_LOCUS9703</name>
</gene>
<sequence>MEAEIESTDTLRADNNELFGAKLLTSNFLLDKFDKELPESVVKEDLLVLPGAVPRKQLQIRVSKSLSRGRQSKTAYPGGKSQHEIPITGKNLAAKDRPGSVSSQQTFVLENDIRKPLIIRNVFQ</sequence>
<evidence type="ECO:0000313" key="4">
    <source>
        <dbReference type="WBParaSite" id="EVEC_0001035801-mRNA-1"/>
    </source>
</evidence>
<reference evidence="2 3" key="2">
    <citation type="submission" date="2018-10" db="EMBL/GenBank/DDBJ databases">
        <authorList>
            <consortium name="Pathogen Informatics"/>
        </authorList>
    </citation>
    <scope>NUCLEOTIDE SEQUENCE [LARGE SCALE GENOMIC DNA]</scope>
</reference>
<protein>
    <submittedName>
        <fullName evidence="2 4">Uncharacterized protein</fullName>
    </submittedName>
</protein>
<dbReference type="EMBL" id="UXUI01010237">
    <property type="protein sequence ID" value="VDD94952.1"/>
    <property type="molecule type" value="Genomic_DNA"/>
</dbReference>
<feature type="compositionally biased region" description="Polar residues" evidence="1">
    <location>
        <begin position="63"/>
        <end position="74"/>
    </location>
</feature>
<keyword evidence="3" id="KW-1185">Reference proteome</keyword>
<dbReference type="OrthoDB" id="193023at2759"/>